<dbReference type="InterPro" id="IPR015813">
    <property type="entry name" value="Pyrv/PenolPyrv_kinase-like_dom"/>
</dbReference>
<name>A0A1I3SIN5_9HYPH</name>
<dbReference type="OrthoDB" id="9771433at2"/>
<dbReference type="GO" id="GO:0016833">
    <property type="term" value="F:oxo-acid-lyase activity"/>
    <property type="evidence" value="ECO:0007669"/>
    <property type="project" value="UniProtKB-ARBA"/>
</dbReference>
<dbReference type="EMBL" id="FORF01000031">
    <property type="protein sequence ID" value="SFJ58578.1"/>
    <property type="molecule type" value="Genomic_DNA"/>
</dbReference>
<organism evidence="1 2">
    <name type="scientific">Aquamicrobium aerolatum DSM 21857</name>
    <dbReference type="NCBI Taxonomy" id="1121003"/>
    <lineage>
        <taxon>Bacteria</taxon>
        <taxon>Pseudomonadati</taxon>
        <taxon>Pseudomonadota</taxon>
        <taxon>Alphaproteobacteria</taxon>
        <taxon>Hyphomicrobiales</taxon>
        <taxon>Phyllobacteriaceae</taxon>
        <taxon>Aerobium</taxon>
    </lineage>
</organism>
<reference evidence="2" key="1">
    <citation type="submission" date="2016-10" db="EMBL/GenBank/DDBJ databases">
        <authorList>
            <person name="Varghese N."/>
            <person name="Submissions S."/>
        </authorList>
    </citation>
    <scope>NUCLEOTIDE SEQUENCE [LARGE SCALE GENOMIC DNA]</scope>
    <source>
        <strain evidence="2">DSM 21857</strain>
    </source>
</reference>
<dbReference type="Pfam" id="PF13714">
    <property type="entry name" value="PEP_mutase"/>
    <property type="match status" value="1"/>
</dbReference>
<dbReference type="AlphaFoldDB" id="A0A1I3SIN5"/>
<sequence length="292" mass="31102">MTKTKVLRTMFSAPDMLLCMGAYDALSARLAEQAGFNCIYLGGFAAATSMLGVPDLGILTLPEMADHIRRIAAVTTKPIIADADNGHGNAVNTARTIAMFEAAGASGIHMEDQVLPKKCGHVAGKVLVPTEDMINKLKAAQQARSDKDFVIIVRTDAIAVDGLDAAIDRAKRYADAGADALFLDAPESMEHLDRIGKELASTGKPLVFNAASTGKTPEISVEQCRAFGFHVILYPIEPLLAAMDGAKAVMKAVLETGELTSVRHRMANFTQIKNAVGFPEAEALDIAFPMTK</sequence>
<dbReference type="PANTHER" id="PTHR42905:SF5">
    <property type="entry name" value="CARBOXYVINYL-CARBOXYPHOSPHONATE PHOSPHORYLMUTASE, CHLOROPLASTIC"/>
    <property type="match status" value="1"/>
</dbReference>
<dbReference type="STRING" id="1121003.SAMN03080618_03388"/>
<dbReference type="RefSeq" id="WP_091524798.1">
    <property type="nucleotide sequence ID" value="NZ_FORF01000031.1"/>
</dbReference>
<dbReference type="Proteomes" id="UP000242763">
    <property type="component" value="Unassembled WGS sequence"/>
</dbReference>
<protein>
    <submittedName>
        <fullName evidence="1">2-Methylisocitrate lyase, PEP mutase family</fullName>
    </submittedName>
</protein>
<dbReference type="InterPro" id="IPR040442">
    <property type="entry name" value="Pyrv_kinase-like_dom_sf"/>
</dbReference>
<dbReference type="CDD" id="cd00377">
    <property type="entry name" value="ICL_PEPM"/>
    <property type="match status" value="1"/>
</dbReference>
<dbReference type="Gene3D" id="3.20.20.60">
    <property type="entry name" value="Phosphoenolpyruvate-binding domains"/>
    <property type="match status" value="1"/>
</dbReference>
<evidence type="ECO:0000313" key="2">
    <source>
        <dbReference type="Proteomes" id="UP000242763"/>
    </source>
</evidence>
<evidence type="ECO:0000313" key="1">
    <source>
        <dbReference type="EMBL" id="SFJ58578.1"/>
    </source>
</evidence>
<accession>A0A1I3SIN5</accession>
<dbReference type="InterPro" id="IPR039556">
    <property type="entry name" value="ICL/PEPM"/>
</dbReference>
<gene>
    <name evidence="1" type="ORF">SAMN03080618_03388</name>
</gene>
<dbReference type="SUPFAM" id="SSF51621">
    <property type="entry name" value="Phosphoenolpyruvate/pyruvate domain"/>
    <property type="match status" value="1"/>
</dbReference>
<keyword evidence="1" id="KW-0456">Lyase</keyword>
<proteinExistence type="predicted"/>
<dbReference type="PANTHER" id="PTHR42905">
    <property type="entry name" value="PHOSPHOENOLPYRUVATE CARBOXYLASE"/>
    <property type="match status" value="1"/>
</dbReference>
<keyword evidence="2" id="KW-1185">Reference proteome</keyword>